<comment type="caution">
    <text evidence="5">The sequence shown here is derived from an EMBL/GenBank/DDBJ whole genome shotgun (WGS) entry which is preliminary data.</text>
</comment>
<feature type="region of interest" description="Disordered" evidence="3">
    <location>
        <begin position="214"/>
        <end position="260"/>
    </location>
</feature>
<dbReference type="EMBL" id="JACGWM010000003">
    <property type="protein sequence ID" value="KAL0383643.1"/>
    <property type="molecule type" value="Genomic_DNA"/>
</dbReference>
<accession>A0AAW2RW45</accession>
<dbReference type="Gene3D" id="3.40.30.10">
    <property type="entry name" value="Glutaredoxin"/>
    <property type="match status" value="1"/>
</dbReference>
<gene>
    <name evidence="5" type="ORF">Scaly_0651600</name>
</gene>
<dbReference type="GO" id="GO:0009570">
    <property type="term" value="C:chloroplast stroma"/>
    <property type="evidence" value="ECO:0007669"/>
    <property type="project" value="TreeGrafter"/>
</dbReference>
<proteinExistence type="predicted"/>
<feature type="region of interest" description="Disordered" evidence="3">
    <location>
        <begin position="398"/>
        <end position="429"/>
    </location>
</feature>
<evidence type="ECO:0000259" key="4">
    <source>
        <dbReference type="PROSITE" id="PS51667"/>
    </source>
</evidence>
<dbReference type="PANTHER" id="PTHR34669:SF2">
    <property type="entry name" value="THIOREDOXIN-LIKE FOLD DOMAIN-CONTAINING PROTEIN MRL7, CHLOROPLASTIC"/>
    <property type="match status" value="1"/>
</dbReference>
<evidence type="ECO:0000256" key="2">
    <source>
        <dbReference type="PROSITE-ProRule" id="PRU01002"/>
    </source>
</evidence>
<dbReference type="GO" id="GO:0006355">
    <property type="term" value="P:regulation of DNA-templated transcription"/>
    <property type="evidence" value="ECO:0007669"/>
    <property type="project" value="InterPro"/>
</dbReference>
<feature type="compositionally biased region" description="Acidic residues" evidence="3">
    <location>
        <begin position="231"/>
        <end position="250"/>
    </location>
</feature>
<feature type="compositionally biased region" description="Acidic residues" evidence="3">
    <location>
        <begin position="405"/>
        <end position="418"/>
    </location>
</feature>
<feature type="compositionally biased region" description="Basic and acidic residues" evidence="3">
    <location>
        <begin position="155"/>
        <end position="166"/>
    </location>
</feature>
<feature type="region of interest" description="Disordered" evidence="3">
    <location>
        <begin position="84"/>
        <end position="107"/>
    </location>
</feature>
<reference evidence="5" key="1">
    <citation type="submission" date="2020-06" db="EMBL/GenBank/DDBJ databases">
        <authorList>
            <person name="Li T."/>
            <person name="Hu X."/>
            <person name="Zhang T."/>
            <person name="Song X."/>
            <person name="Zhang H."/>
            <person name="Dai N."/>
            <person name="Sheng W."/>
            <person name="Hou X."/>
            <person name="Wei L."/>
        </authorList>
    </citation>
    <scope>NUCLEOTIDE SEQUENCE</scope>
    <source>
        <strain evidence="5">KEN8</strain>
        <tissue evidence="5">Leaf</tissue>
    </source>
</reference>
<dbReference type="InterPro" id="IPR014977">
    <property type="entry name" value="WRC_dom"/>
</dbReference>
<dbReference type="PROSITE" id="PS51667">
    <property type="entry name" value="WRC"/>
    <property type="match status" value="1"/>
</dbReference>
<feature type="compositionally biased region" description="Basic and acidic residues" evidence="3">
    <location>
        <begin position="214"/>
        <end position="230"/>
    </location>
</feature>
<comment type="caution">
    <text evidence="2">Lacks conserved residue(s) required for the propagation of feature annotation.</text>
</comment>
<dbReference type="InterPro" id="IPR044701">
    <property type="entry name" value="MRL7/MRL7L"/>
</dbReference>
<evidence type="ECO:0000256" key="3">
    <source>
        <dbReference type="SAM" id="MobiDB-lite"/>
    </source>
</evidence>
<dbReference type="SUPFAM" id="SSF52833">
    <property type="entry name" value="Thioredoxin-like"/>
    <property type="match status" value="1"/>
</dbReference>
<evidence type="ECO:0000313" key="5">
    <source>
        <dbReference type="EMBL" id="KAL0383643.1"/>
    </source>
</evidence>
<dbReference type="GO" id="GO:0009658">
    <property type="term" value="P:chloroplast organization"/>
    <property type="evidence" value="ECO:0007669"/>
    <property type="project" value="InterPro"/>
</dbReference>
<name>A0AAW2RW45_9LAMI</name>
<feature type="region of interest" description="Disordered" evidence="3">
    <location>
        <begin position="303"/>
        <end position="363"/>
    </location>
</feature>
<dbReference type="AlphaFoldDB" id="A0AAW2RW45"/>
<sequence>MRIRKHAKISPLIYATSSLKPGTLLQTHVCQLNQSPWDVMSFSPPSTPPPPPPLFQVNGDCVSVGNGSSEHCISVGEREFDAGRQWEYSDDSTTVKAEEDEEEQPPAKNQQIILCCKTDGKSWQCKREAAKGNSLCEHHLSLVKNYNSLAHHAAKKSEKPAPPESRHRPRPKKASTSSNPYEFYYYSGFGPRWGKKRGDQSTCKNNGNCIVPKVVDDHEHEREVSRRVDDNGDEFDYVEYEDEDEDDEELEERKGNEKKRMRKRIKASSAKVCTSCSCSVSTPNFVVRPPGSTVKRLVCFADSRKSDPNPDANLSRNPKLKPTEKTRLQKTNKGPQNESENSETLFPAMIPKKPRRGRRSEAAAVEDFVRDSLERTFESIRKQNPEILKNMENIMKKKADGDLGSSDDDTDSDEDEDNNASGEKKMLIEEEDPDWPLDADIGWGIRASEYFDKHPIKNVVGEDGTEIDWEGEIDDGLVKEINCLEWESFAFHPSPLIVLVFERYNRQVATFCINVLASDNWKVLKELEKAAEVYWKAKDRLPPRTVKIDINIERDLAYALKVKECPQILFLRGNKILYREKDMRSADELVQMIAYFYYNAKKPSYINDDALFTTSVEVRFTERYPPLVVRNWWRPWKGKESFVPTFWPHARRMARRLRLMPNNMQRSAWS</sequence>
<dbReference type="Pfam" id="PF08879">
    <property type="entry name" value="WRC"/>
    <property type="match status" value="1"/>
</dbReference>
<dbReference type="InterPro" id="IPR036249">
    <property type="entry name" value="Thioredoxin-like_sf"/>
</dbReference>
<organism evidence="5">
    <name type="scientific">Sesamum calycinum</name>
    <dbReference type="NCBI Taxonomy" id="2727403"/>
    <lineage>
        <taxon>Eukaryota</taxon>
        <taxon>Viridiplantae</taxon>
        <taxon>Streptophyta</taxon>
        <taxon>Embryophyta</taxon>
        <taxon>Tracheophyta</taxon>
        <taxon>Spermatophyta</taxon>
        <taxon>Magnoliopsida</taxon>
        <taxon>eudicotyledons</taxon>
        <taxon>Gunneridae</taxon>
        <taxon>Pentapetalae</taxon>
        <taxon>asterids</taxon>
        <taxon>lamiids</taxon>
        <taxon>Lamiales</taxon>
        <taxon>Pedaliaceae</taxon>
        <taxon>Sesamum</taxon>
    </lineage>
</organism>
<evidence type="ECO:0000256" key="1">
    <source>
        <dbReference type="ARBA" id="ARBA00023242"/>
    </source>
</evidence>
<feature type="compositionally biased region" description="Polar residues" evidence="3">
    <location>
        <begin position="329"/>
        <end position="344"/>
    </location>
</feature>
<feature type="region of interest" description="Disordered" evidence="3">
    <location>
        <begin position="151"/>
        <end position="178"/>
    </location>
</feature>
<protein>
    <submittedName>
        <fullName evidence="5">Thioredoxin-like fold domain-containing protein MRL7, chloroplastic</fullName>
    </submittedName>
</protein>
<reference evidence="5" key="2">
    <citation type="journal article" date="2024" name="Plant">
        <title>Genomic evolution and insights into agronomic trait innovations of Sesamum species.</title>
        <authorList>
            <person name="Miao H."/>
            <person name="Wang L."/>
            <person name="Qu L."/>
            <person name="Liu H."/>
            <person name="Sun Y."/>
            <person name="Le M."/>
            <person name="Wang Q."/>
            <person name="Wei S."/>
            <person name="Zheng Y."/>
            <person name="Lin W."/>
            <person name="Duan Y."/>
            <person name="Cao H."/>
            <person name="Xiong S."/>
            <person name="Wang X."/>
            <person name="Wei L."/>
            <person name="Li C."/>
            <person name="Ma Q."/>
            <person name="Ju M."/>
            <person name="Zhao R."/>
            <person name="Li G."/>
            <person name="Mu C."/>
            <person name="Tian Q."/>
            <person name="Mei H."/>
            <person name="Zhang T."/>
            <person name="Gao T."/>
            <person name="Zhang H."/>
        </authorList>
    </citation>
    <scope>NUCLEOTIDE SEQUENCE</scope>
    <source>
        <strain evidence="5">KEN8</strain>
    </source>
</reference>
<keyword evidence="1" id="KW-0539">Nucleus</keyword>
<feature type="domain" description="WRC" evidence="4">
    <location>
        <begin position="109"/>
        <end position="153"/>
    </location>
</feature>
<dbReference type="PANTHER" id="PTHR34669">
    <property type="entry name" value="THIOREDOXIN-LIKE FOLD DOMAIN-CONTAINING PROTEIN MRL7L, CHLOROPLASTIC"/>
    <property type="match status" value="1"/>
</dbReference>